<feature type="domain" description="Plus3" evidence="6">
    <location>
        <begin position="284"/>
        <end position="421"/>
    </location>
</feature>
<keyword evidence="7" id="KW-0251">Elongation factor</keyword>
<feature type="region of interest" description="Disordered" evidence="5">
    <location>
        <begin position="558"/>
        <end position="601"/>
    </location>
</feature>
<evidence type="ECO:0000256" key="1">
    <source>
        <dbReference type="ARBA" id="ARBA00004123"/>
    </source>
</evidence>
<evidence type="ECO:0000256" key="5">
    <source>
        <dbReference type="SAM" id="MobiDB-lite"/>
    </source>
</evidence>
<dbReference type="Proteomes" id="UP001201262">
    <property type="component" value="Unassembled WGS sequence"/>
</dbReference>
<evidence type="ECO:0000259" key="6">
    <source>
        <dbReference type="PROSITE" id="PS51360"/>
    </source>
</evidence>
<comment type="subcellular location">
    <subcellularLocation>
        <location evidence="1">Nucleus</location>
    </subcellularLocation>
</comment>
<keyword evidence="8" id="KW-1185">Reference proteome</keyword>
<dbReference type="SMART" id="SM00719">
    <property type="entry name" value="Plus3"/>
    <property type="match status" value="1"/>
</dbReference>
<gene>
    <name evidence="7" type="ORF">BGW36DRAFT_413904</name>
</gene>
<keyword evidence="2" id="KW-0805">Transcription regulation</keyword>
<dbReference type="Pfam" id="PF03126">
    <property type="entry name" value="Plus-3"/>
    <property type="match status" value="1"/>
</dbReference>
<feature type="compositionally biased region" description="Basic and acidic residues" evidence="5">
    <location>
        <begin position="165"/>
        <end position="178"/>
    </location>
</feature>
<dbReference type="PROSITE" id="PS51360">
    <property type="entry name" value="PLUS3"/>
    <property type="match status" value="1"/>
</dbReference>
<accession>A0AAD4Q4R5</accession>
<dbReference type="GO" id="GO:0016593">
    <property type="term" value="C:Cdc73/Paf1 complex"/>
    <property type="evidence" value="ECO:0007669"/>
    <property type="project" value="TreeGrafter"/>
</dbReference>
<dbReference type="SUPFAM" id="SSF159042">
    <property type="entry name" value="Plus3-like"/>
    <property type="match status" value="1"/>
</dbReference>
<feature type="region of interest" description="Disordered" evidence="5">
    <location>
        <begin position="1"/>
        <end position="117"/>
    </location>
</feature>
<dbReference type="AlphaFoldDB" id="A0AAD4Q4R5"/>
<dbReference type="PANTHER" id="PTHR13115:SF8">
    <property type="entry name" value="RNA POLYMERASE-ASSOCIATED PROTEIN RTF1 HOMOLOG"/>
    <property type="match status" value="1"/>
</dbReference>
<name>A0AAD4Q4R5_9EURO</name>
<dbReference type="EMBL" id="JAJTJA010000002">
    <property type="protein sequence ID" value="KAH8703280.1"/>
    <property type="molecule type" value="Genomic_DNA"/>
</dbReference>
<evidence type="ECO:0000313" key="8">
    <source>
        <dbReference type="Proteomes" id="UP001201262"/>
    </source>
</evidence>
<dbReference type="InterPro" id="IPR036128">
    <property type="entry name" value="Plus3-like_sf"/>
</dbReference>
<keyword evidence="3" id="KW-0804">Transcription</keyword>
<feature type="compositionally biased region" description="Acidic residues" evidence="5">
    <location>
        <begin position="255"/>
        <end position="265"/>
    </location>
</feature>
<evidence type="ECO:0000256" key="3">
    <source>
        <dbReference type="ARBA" id="ARBA00023163"/>
    </source>
</evidence>
<feature type="region of interest" description="Disordered" evidence="5">
    <location>
        <begin position="165"/>
        <end position="287"/>
    </location>
</feature>
<keyword evidence="4" id="KW-0539">Nucleus</keyword>
<dbReference type="GO" id="GO:0003677">
    <property type="term" value="F:DNA binding"/>
    <property type="evidence" value="ECO:0007669"/>
    <property type="project" value="InterPro"/>
</dbReference>
<dbReference type="GO" id="GO:0003746">
    <property type="term" value="F:translation elongation factor activity"/>
    <property type="evidence" value="ECO:0007669"/>
    <property type="project" value="UniProtKB-KW"/>
</dbReference>
<dbReference type="InterPro" id="IPR004343">
    <property type="entry name" value="Plus-3_dom"/>
</dbReference>
<evidence type="ECO:0000313" key="7">
    <source>
        <dbReference type="EMBL" id="KAH8703280.1"/>
    </source>
</evidence>
<comment type="caution">
    <text evidence="7">The sequence shown here is derived from an EMBL/GenBank/DDBJ whole genome shotgun (WGS) entry which is preliminary data.</text>
</comment>
<evidence type="ECO:0000256" key="4">
    <source>
        <dbReference type="ARBA" id="ARBA00023242"/>
    </source>
</evidence>
<sequence>MTSLDDELLALAGDSSDEEEVSSPQPKLASASPRPISSSQEAKRSPPQKSNDMARKGVAKAVKPARSAKRTKRPKKEESDEEGELSAAESHDSNASAAMEESDADEPSLRVDGDGPIFPYEKLYYSAKDKQEIMAMPEIEREQILSERSQQVDRHNQDVVLRRLLASREREQARSESKAKRKASAAELEDGQRKSSRQKTTLGGRKVGEASDAIEAYKRQREQKGKRDEQRRREADSRQNRARSSSHEEGAYSDVDAEGESEVEYEDRVRRSPSGPPVPKDDPPAELKDIQRVRVGRSNFASVCFHPTFAQSLTGCFARVNIGPNRDTGQNEYRVCIIKRFTQGRPYSIEGTNGRTYITDSYAVLAHGKAEREFPFIQCSDSLFTEAEFNRWRQTMAVEDCKVPTKSTLSAKVVDINKLINYKFSAEELEEKLRKQGSSNVNEKLLKRFELERKLNEAIAESNDDEIGDIQAQLAKESTPKLGSGISLNKPRLEKQQTPEQRLAELNRRNQRLNSENVRRAQLEERRINREKAAAVARGEATADPFSRVRTLAKTHHDVNAPRGTPKKEDVVEGTNGSSTTANDFTSSPTLKDTPTGSQTKPKGIAVIRHRNMDDENIAALDLDLDGDFDLGI</sequence>
<dbReference type="Gene3D" id="3.90.70.200">
    <property type="entry name" value="Plus-3 domain"/>
    <property type="match status" value="1"/>
</dbReference>
<dbReference type="GO" id="GO:1990269">
    <property type="term" value="F:RNA polymerase II C-terminal domain phosphoserine binding"/>
    <property type="evidence" value="ECO:0007669"/>
    <property type="project" value="TreeGrafter"/>
</dbReference>
<feature type="compositionally biased region" description="Basic and acidic residues" evidence="5">
    <location>
        <begin position="558"/>
        <end position="571"/>
    </location>
</feature>
<dbReference type="FunFam" id="3.90.70.200:FF:000005">
    <property type="entry name" value="Related to Pol II transcription elongation factor"/>
    <property type="match status" value="1"/>
</dbReference>
<organism evidence="7 8">
    <name type="scientific">Talaromyces proteolyticus</name>
    <dbReference type="NCBI Taxonomy" id="1131652"/>
    <lineage>
        <taxon>Eukaryota</taxon>
        <taxon>Fungi</taxon>
        <taxon>Dikarya</taxon>
        <taxon>Ascomycota</taxon>
        <taxon>Pezizomycotina</taxon>
        <taxon>Eurotiomycetes</taxon>
        <taxon>Eurotiomycetidae</taxon>
        <taxon>Eurotiales</taxon>
        <taxon>Trichocomaceae</taxon>
        <taxon>Talaromyces</taxon>
        <taxon>Talaromyces sect. Bacilispori</taxon>
    </lineage>
</organism>
<reference evidence="7" key="1">
    <citation type="submission" date="2021-12" db="EMBL/GenBank/DDBJ databases">
        <title>Convergent genome expansion in fungi linked to evolution of root-endophyte symbiosis.</title>
        <authorList>
            <consortium name="DOE Joint Genome Institute"/>
            <person name="Ke Y.-H."/>
            <person name="Bonito G."/>
            <person name="Liao H.-L."/>
            <person name="Looney B."/>
            <person name="Rojas-Flechas A."/>
            <person name="Nash J."/>
            <person name="Hameed K."/>
            <person name="Schadt C."/>
            <person name="Martin F."/>
            <person name="Crous P.W."/>
            <person name="Miettinen O."/>
            <person name="Magnuson J.K."/>
            <person name="Labbe J."/>
            <person name="Jacobson D."/>
            <person name="Doktycz M.J."/>
            <person name="Veneault-Fourrey C."/>
            <person name="Kuo A."/>
            <person name="Mondo S."/>
            <person name="Calhoun S."/>
            <person name="Riley R."/>
            <person name="Ohm R."/>
            <person name="LaButti K."/>
            <person name="Andreopoulos B."/>
            <person name="Pangilinan J."/>
            <person name="Nolan M."/>
            <person name="Tritt A."/>
            <person name="Clum A."/>
            <person name="Lipzen A."/>
            <person name="Daum C."/>
            <person name="Barry K."/>
            <person name="Grigoriev I.V."/>
            <person name="Vilgalys R."/>
        </authorList>
    </citation>
    <scope>NUCLEOTIDE SEQUENCE</scope>
    <source>
        <strain evidence="7">PMI_201</strain>
    </source>
</reference>
<proteinExistence type="predicted"/>
<protein>
    <submittedName>
        <fullName evidence="7">RNA polymerase II transcription elongation factor Rtf1p</fullName>
    </submittedName>
</protein>
<feature type="compositionally biased region" description="Basic and acidic residues" evidence="5">
    <location>
        <begin position="215"/>
        <end position="250"/>
    </location>
</feature>
<keyword evidence="7" id="KW-0648">Protein biosynthesis</keyword>
<dbReference type="RefSeq" id="XP_046076298.1">
    <property type="nucleotide sequence ID" value="XM_046219269.1"/>
</dbReference>
<feature type="compositionally biased region" description="Polar residues" evidence="5">
    <location>
        <begin position="575"/>
        <end position="601"/>
    </location>
</feature>
<dbReference type="PANTHER" id="PTHR13115">
    <property type="entry name" value="RNA POLYMERASE-ASSOCIATED PROTEIN RTF1 HOMOLOG"/>
    <property type="match status" value="1"/>
</dbReference>
<evidence type="ECO:0000256" key="2">
    <source>
        <dbReference type="ARBA" id="ARBA00023015"/>
    </source>
</evidence>
<dbReference type="GeneID" id="70249556"/>